<dbReference type="FunFam" id="1.10.20.10:FF:000023">
    <property type="entry name" value="transcription initiation protein SPT3 homolog"/>
    <property type="match status" value="1"/>
</dbReference>
<evidence type="ECO:0000313" key="7">
    <source>
        <dbReference type="EMBL" id="KAF4341665.1"/>
    </source>
</evidence>
<dbReference type="Pfam" id="PF02269">
    <property type="entry name" value="TFIID-18kDa"/>
    <property type="match status" value="1"/>
</dbReference>
<gene>
    <name evidence="7" type="ORF">FBEOM_4403</name>
</gene>
<evidence type="ECO:0000256" key="3">
    <source>
        <dbReference type="ARBA" id="ARBA00023159"/>
    </source>
</evidence>
<dbReference type="Proteomes" id="UP000730481">
    <property type="component" value="Unassembled WGS sequence"/>
</dbReference>
<sequence>MAKFTPRYSSEVQQMMFVAGETQEIANETSVLVESIVRDQIINILTRANELAVRRGQRFITLPDIIFQIRHDTARLTRLQNILRWKKCRRDARKADDDAEDALSDSDGEDTSKKTGVALMPWDEEFMFSVRPPGGDADSIQINKETRERLTWADEVTRRMTADEYKKWCAYRKASFHRTKESRFREWGCIGVVADVKKKDDCIEILGSLAVEMVHRLTDNALSIQAQELTIQKGKDNDAMTALWSRKQGLFIMSHPTRSAIHTEHVRKVFETTQGKPKRLGYQLNAIVGHKQLGII</sequence>
<dbReference type="Gene3D" id="1.10.20.10">
    <property type="entry name" value="Histone, subunit A"/>
    <property type="match status" value="1"/>
</dbReference>
<evidence type="ECO:0000256" key="1">
    <source>
        <dbReference type="ARBA" id="ARBA00004123"/>
    </source>
</evidence>
<dbReference type="GO" id="GO:0046982">
    <property type="term" value="F:protein heterodimerization activity"/>
    <property type="evidence" value="ECO:0007669"/>
    <property type="project" value="InterPro"/>
</dbReference>
<dbReference type="CDD" id="cd22926">
    <property type="entry name" value="HFD_SPT3"/>
    <property type="match status" value="1"/>
</dbReference>
<dbReference type="EMBL" id="PVQB02000183">
    <property type="protein sequence ID" value="KAF4341665.1"/>
    <property type="molecule type" value="Genomic_DNA"/>
</dbReference>
<evidence type="ECO:0000256" key="2">
    <source>
        <dbReference type="ARBA" id="ARBA00023015"/>
    </source>
</evidence>
<dbReference type="PANTHER" id="PTHR11380:SF16">
    <property type="entry name" value="TRANSCRIPTION INITIATION PROTEIN SPT3 HOMOLOG"/>
    <property type="match status" value="1"/>
</dbReference>
<dbReference type="InterPro" id="IPR009072">
    <property type="entry name" value="Histone-fold"/>
</dbReference>
<evidence type="ECO:0000256" key="6">
    <source>
        <dbReference type="ARBA" id="ARBA00061274"/>
    </source>
</evidence>
<evidence type="ECO:0000256" key="5">
    <source>
        <dbReference type="ARBA" id="ARBA00023242"/>
    </source>
</evidence>
<keyword evidence="8" id="KW-1185">Reference proteome</keyword>
<proteinExistence type="inferred from homology"/>
<dbReference type="GO" id="GO:0000124">
    <property type="term" value="C:SAGA complex"/>
    <property type="evidence" value="ECO:0007669"/>
    <property type="project" value="TreeGrafter"/>
</dbReference>
<dbReference type="GO" id="GO:0006357">
    <property type="term" value="P:regulation of transcription by RNA polymerase II"/>
    <property type="evidence" value="ECO:0007669"/>
    <property type="project" value="UniProtKB-ARBA"/>
</dbReference>
<dbReference type="GO" id="GO:0006366">
    <property type="term" value="P:transcription by RNA polymerase II"/>
    <property type="evidence" value="ECO:0007669"/>
    <property type="project" value="InterPro"/>
</dbReference>
<organism evidence="7 8">
    <name type="scientific">Fusarium beomiforme</name>
    <dbReference type="NCBI Taxonomy" id="44412"/>
    <lineage>
        <taxon>Eukaryota</taxon>
        <taxon>Fungi</taxon>
        <taxon>Dikarya</taxon>
        <taxon>Ascomycota</taxon>
        <taxon>Pezizomycotina</taxon>
        <taxon>Sordariomycetes</taxon>
        <taxon>Hypocreomycetidae</taxon>
        <taxon>Hypocreales</taxon>
        <taxon>Nectriaceae</taxon>
        <taxon>Fusarium</taxon>
        <taxon>Fusarium burgessii species complex</taxon>
    </lineage>
</organism>
<dbReference type="AlphaFoldDB" id="A0A9P5DZY6"/>
<comment type="caution">
    <text evidence="7">The sequence shown here is derived from an EMBL/GenBank/DDBJ whole genome shotgun (WGS) entry which is preliminary data.</text>
</comment>
<evidence type="ECO:0000256" key="4">
    <source>
        <dbReference type="ARBA" id="ARBA00023163"/>
    </source>
</evidence>
<evidence type="ECO:0000313" key="8">
    <source>
        <dbReference type="Proteomes" id="UP000730481"/>
    </source>
</evidence>
<reference evidence="7" key="2">
    <citation type="submission" date="2020-02" db="EMBL/GenBank/DDBJ databases">
        <title>Identification and distribution of gene clusters putatively required for synthesis of sphingolipid metabolism inhibitors in phylogenetically diverse species of the filamentous fungus Fusarium.</title>
        <authorList>
            <person name="Kim H.-S."/>
            <person name="Busman M."/>
            <person name="Brown D.W."/>
            <person name="Divon H."/>
            <person name="Uhlig S."/>
            <person name="Proctor R.H."/>
        </authorList>
    </citation>
    <scope>NUCLEOTIDE SEQUENCE</scope>
    <source>
        <strain evidence="7">NRRL 25174</strain>
    </source>
</reference>
<keyword evidence="5" id="KW-0539">Nucleus</keyword>
<keyword evidence="4" id="KW-0804">Transcription</keyword>
<dbReference type="SUPFAM" id="SSF47113">
    <property type="entry name" value="Histone-fold"/>
    <property type="match status" value="1"/>
</dbReference>
<accession>A0A9P5DZY6</accession>
<dbReference type="InterPro" id="IPR003195">
    <property type="entry name" value="TFIID_TAF13"/>
</dbReference>
<dbReference type="PANTHER" id="PTHR11380">
    <property type="entry name" value="TRANSCRIPTION INITIATION FACTOR TFIID/SUPT3-RELATED"/>
    <property type="match status" value="1"/>
</dbReference>
<keyword evidence="3" id="KW-0010">Activator</keyword>
<keyword evidence="2" id="KW-0805">Transcription regulation</keyword>
<name>A0A9P5DZY6_9HYPO</name>
<comment type="subcellular location">
    <subcellularLocation>
        <location evidence="1">Nucleus</location>
    </subcellularLocation>
</comment>
<comment type="similarity">
    <text evidence="6">Belongs to the SPT3 family.</text>
</comment>
<dbReference type="GO" id="GO:0005634">
    <property type="term" value="C:nucleus"/>
    <property type="evidence" value="ECO:0007669"/>
    <property type="project" value="UniProtKB-SubCell"/>
</dbReference>
<dbReference type="OrthoDB" id="66982at2759"/>
<dbReference type="GO" id="GO:0003712">
    <property type="term" value="F:transcription coregulator activity"/>
    <property type="evidence" value="ECO:0007669"/>
    <property type="project" value="TreeGrafter"/>
</dbReference>
<reference evidence="7" key="1">
    <citation type="journal article" date="2017" name="Mycologia">
        <title>Fusarium algeriense, sp. nov., a novel toxigenic crown rot pathogen of durum wheat from Algeria is nested in the Fusarium burgessii species complex.</title>
        <authorList>
            <person name="Laraba I."/>
            <person name="Keddad A."/>
            <person name="Boureghda H."/>
            <person name="Abdallah N."/>
            <person name="Vaughan M.M."/>
            <person name="Proctor R.H."/>
            <person name="Busman M."/>
            <person name="O'Donnell K."/>
        </authorList>
    </citation>
    <scope>NUCLEOTIDE SEQUENCE</scope>
    <source>
        <strain evidence="7">NRRL 25174</strain>
    </source>
</reference>
<protein>
    <submittedName>
        <fullName evidence="7">Transcription factor spt3</fullName>
    </submittedName>
</protein>